<evidence type="ECO:0000313" key="1">
    <source>
        <dbReference type="EMBL" id="KAG8636939.1"/>
    </source>
</evidence>
<keyword evidence="2" id="KW-1185">Reference proteome</keyword>
<reference evidence="2" key="1">
    <citation type="journal article" date="2016" name="Nat. Biotechnol.">
        <title>Sequencing wild and cultivated cassava and related species reveals extensive interspecific hybridization and genetic diversity.</title>
        <authorList>
            <person name="Bredeson J.V."/>
            <person name="Lyons J.B."/>
            <person name="Prochnik S.E."/>
            <person name="Wu G.A."/>
            <person name="Ha C.M."/>
            <person name="Edsinger-Gonzales E."/>
            <person name="Grimwood J."/>
            <person name="Schmutz J."/>
            <person name="Rabbi I.Y."/>
            <person name="Egesi C."/>
            <person name="Nauluvula P."/>
            <person name="Lebot V."/>
            <person name="Ndunguru J."/>
            <person name="Mkamilo G."/>
            <person name="Bart R.S."/>
            <person name="Setter T.L."/>
            <person name="Gleadow R.M."/>
            <person name="Kulakow P."/>
            <person name="Ferguson M.E."/>
            <person name="Rounsley S."/>
            <person name="Rokhsar D.S."/>
        </authorList>
    </citation>
    <scope>NUCLEOTIDE SEQUENCE [LARGE SCALE GENOMIC DNA]</scope>
    <source>
        <strain evidence="2">cv. AM560-2</strain>
    </source>
</reference>
<comment type="caution">
    <text evidence="1">The sequence shown here is derived from an EMBL/GenBank/DDBJ whole genome shotgun (WGS) entry which is preliminary data.</text>
</comment>
<accession>A0ACB7GAP0</accession>
<dbReference type="Proteomes" id="UP000091857">
    <property type="component" value="Chromosome 15"/>
</dbReference>
<gene>
    <name evidence="1" type="ORF">MANES_15G059500v8</name>
</gene>
<organism evidence="1 2">
    <name type="scientific">Manihot esculenta</name>
    <name type="common">Cassava</name>
    <name type="synonym">Jatropha manihot</name>
    <dbReference type="NCBI Taxonomy" id="3983"/>
    <lineage>
        <taxon>Eukaryota</taxon>
        <taxon>Viridiplantae</taxon>
        <taxon>Streptophyta</taxon>
        <taxon>Embryophyta</taxon>
        <taxon>Tracheophyta</taxon>
        <taxon>Spermatophyta</taxon>
        <taxon>Magnoliopsida</taxon>
        <taxon>eudicotyledons</taxon>
        <taxon>Gunneridae</taxon>
        <taxon>Pentapetalae</taxon>
        <taxon>rosids</taxon>
        <taxon>fabids</taxon>
        <taxon>Malpighiales</taxon>
        <taxon>Euphorbiaceae</taxon>
        <taxon>Crotonoideae</taxon>
        <taxon>Manihoteae</taxon>
        <taxon>Manihot</taxon>
    </lineage>
</organism>
<name>A0ACB7GAP0_MANES</name>
<sequence length="1398" mass="155064">MPTGGTMFMQIFKRKKRIIEQVKYQTDLFDQHLASKCILDGIAPPSWLWSPSFLFLSSDPNESTKKELIPGLLLPRPQPANPYSAVHYSLYQKPNAAGNEGFPNASRTEIHASKIGSDDEMSVLSLFPTADTQCTCNGVLEPVCSVTSQDCADARVSDNCPDHAQSLVKIQRSKSRQRALELRNSAEATKSPSCDDNHATVCASQHTRSGINSLQFDHVDELELVKPVDTNTEVCEEEEEEKAKTGGSWDNDGLKNYMNESLEKCNHVNKLLERVNPSVLSRANLIAEEAKVVDCRGNERNSNVVSDRVTRYRSSISQASTLKKPLEVDISWSVADEDGVRVEAVDKSAKQPNSVKPSFVVSNEFNGSSKAKARDKLTKGQGSNISVGRTTRSGSSIQQPNCVNEYLEMDNACGNGEENDVSKPKQLFNHDNGLRDSVNPIGITYKSPGLRAKVTNCQKVASNDACSQRITRSSSADVYHIIEFPKVDLCSDVIKDGDAVPAQSFRKSSQLPQQFVDGRINLQVLPISQPKFPSCTSSILAQTVVQHNGVVLASVLELRPPSECVMSVKPKQLNFNDVEESSLLETSNSALKNKKGEKPNPSIDMPLLEQKLPIKEEKPSSEAHMNDKVGLVDESTVNPVQQKMDEFISQNRNADFYFVGSWPQHKRKKIECQLTNAFFASPTLKIGDAVQSDVGKNPLKDMHRNVEHQRIEEYKVSSSKQQVEEIEISLEGRGRSASTACNLMLEQGTPSVPSLKKLAGEHETGQHTAEEKNLYQFEDELEGRGTEVMPYTEDTILEKKDHLDRKDLSYGSSGSHSQIQSVICSDRKMPEYDGFVMETDDEQLCTSKEGIDFDKLDLPPNGLGRASVLDQLCKSTCLHSSFFDLPATYKLQEALNLCHSLPNGLFENIEQLDSSFRCLNQEVNQALHESHSVSPPLSDSQSAWDLRKLCASPVGKLWGGMPPKSSSSGKRVSSIPELPCISEENEITDGVIGTFLEGVGPEMFISSVTREPLADITENSNPLVSVCEAELNDDRNSIASLHTEFSFSGTCDGQNEDKENQNLPLEGDSFKRGNGSLHGSSSKPKLSGKSGSVNGGLGLSVKESKCNKIASNVTSFIPFVQQKQAVAVVTGKRVIKVKALEAAETAKRLAEKKENDRKMRKEALKLERARFLEEQNLRQLEPKKKKKEQKKREADTAARKRQREEERKEREGKLKHIEEAKKHQLVHEKKVHAEKEQKEDGRTYERKESKDRLGKYNETVKAEEGHNLQTVPNSEPTTTDVSKIDTINAGIIPEDSEALSDCGDNSEVTSYFCKGSDSLICNLFQEQSYEISPYKGSDDEDEEEDDNIRDSKFVPSWASKNHLALVVSSQPQNPESIFPRASFCSISEVLLPRKLQPK</sequence>
<evidence type="ECO:0000313" key="2">
    <source>
        <dbReference type="Proteomes" id="UP000091857"/>
    </source>
</evidence>
<proteinExistence type="predicted"/>
<dbReference type="EMBL" id="CM004401">
    <property type="protein sequence ID" value="KAG8636939.1"/>
    <property type="molecule type" value="Genomic_DNA"/>
</dbReference>
<protein>
    <submittedName>
        <fullName evidence="1">Uncharacterized protein</fullName>
    </submittedName>
</protein>